<proteinExistence type="predicted"/>
<keyword evidence="2 5" id="KW-0812">Transmembrane</keyword>
<dbReference type="InterPro" id="IPR043203">
    <property type="entry name" value="VGCC_Ca_Na"/>
</dbReference>
<dbReference type="Gene3D" id="1.20.120.350">
    <property type="entry name" value="Voltage-gated potassium channels. Chain C"/>
    <property type="match status" value="1"/>
</dbReference>
<dbReference type="RefSeq" id="WP_201082808.1">
    <property type="nucleotide sequence ID" value="NZ_CP067421.1"/>
</dbReference>
<evidence type="ECO:0000256" key="2">
    <source>
        <dbReference type="ARBA" id="ARBA00022692"/>
    </source>
</evidence>
<dbReference type="InterPro" id="IPR027359">
    <property type="entry name" value="Volt_channel_dom_sf"/>
</dbReference>
<protein>
    <submittedName>
        <fullName evidence="7">Ion transporter</fullName>
    </submittedName>
</protein>
<dbReference type="InterPro" id="IPR005821">
    <property type="entry name" value="Ion_trans_dom"/>
</dbReference>
<gene>
    <name evidence="7" type="ORF">IGS68_28260</name>
</gene>
<feature type="transmembrane region" description="Helical" evidence="5">
    <location>
        <begin position="77"/>
        <end position="101"/>
    </location>
</feature>
<name>A0ABX7BG08_9PROT</name>
<evidence type="ECO:0000313" key="7">
    <source>
        <dbReference type="EMBL" id="QQP93307.1"/>
    </source>
</evidence>
<geneLocation type="plasmid" evidence="7 8">
    <name>pTT6-1</name>
</geneLocation>
<dbReference type="Proteomes" id="UP000595197">
    <property type="component" value="Plasmid pTT6-1"/>
</dbReference>
<dbReference type="Pfam" id="PF00520">
    <property type="entry name" value="Ion_trans"/>
    <property type="match status" value="1"/>
</dbReference>
<evidence type="ECO:0000259" key="6">
    <source>
        <dbReference type="Pfam" id="PF00520"/>
    </source>
</evidence>
<dbReference type="SUPFAM" id="SSF81324">
    <property type="entry name" value="Voltage-gated potassium channels"/>
    <property type="match status" value="1"/>
</dbReference>
<feature type="transmembrane region" description="Helical" evidence="5">
    <location>
        <begin position="42"/>
        <end position="65"/>
    </location>
</feature>
<keyword evidence="7" id="KW-0614">Plasmid</keyword>
<evidence type="ECO:0000313" key="8">
    <source>
        <dbReference type="Proteomes" id="UP000595197"/>
    </source>
</evidence>
<comment type="subcellular location">
    <subcellularLocation>
        <location evidence="1">Membrane</location>
        <topology evidence="1">Multi-pass membrane protein</topology>
    </subcellularLocation>
</comment>
<feature type="transmembrane region" description="Helical" evidence="5">
    <location>
        <begin position="194"/>
        <end position="217"/>
    </location>
</feature>
<dbReference type="EMBL" id="CP067421">
    <property type="protein sequence ID" value="QQP93307.1"/>
    <property type="molecule type" value="Genomic_DNA"/>
</dbReference>
<feature type="transmembrane region" description="Helical" evidence="5">
    <location>
        <begin position="12"/>
        <end position="30"/>
    </location>
</feature>
<evidence type="ECO:0000256" key="1">
    <source>
        <dbReference type="ARBA" id="ARBA00004141"/>
    </source>
</evidence>
<evidence type="ECO:0000256" key="3">
    <source>
        <dbReference type="ARBA" id="ARBA00022989"/>
    </source>
</evidence>
<dbReference type="PANTHER" id="PTHR10037:SF62">
    <property type="entry name" value="SODIUM CHANNEL PROTEIN 60E"/>
    <property type="match status" value="1"/>
</dbReference>
<feature type="transmembrane region" description="Helical" evidence="5">
    <location>
        <begin position="155"/>
        <end position="174"/>
    </location>
</feature>
<keyword evidence="4 5" id="KW-0472">Membrane</keyword>
<feature type="transmembrane region" description="Helical" evidence="5">
    <location>
        <begin position="121"/>
        <end position="143"/>
    </location>
</feature>
<feature type="domain" description="Ion transport" evidence="6">
    <location>
        <begin position="12"/>
        <end position="227"/>
    </location>
</feature>
<keyword evidence="8" id="KW-1185">Reference proteome</keyword>
<keyword evidence="3 5" id="KW-1133">Transmembrane helix</keyword>
<organism evidence="7 8">
    <name type="scientific">Skermanella cutis</name>
    <dbReference type="NCBI Taxonomy" id="2775420"/>
    <lineage>
        <taxon>Bacteria</taxon>
        <taxon>Pseudomonadati</taxon>
        <taxon>Pseudomonadota</taxon>
        <taxon>Alphaproteobacteria</taxon>
        <taxon>Rhodospirillales</taxon>
        <taxon>Azospirillaceae</taxon>
        <taxon>Skermanella</taxon>
    </lineage>
</organism>
<evidence type="ECO:0000256" key="5">
    <source>
        <dbReference type="SAM" id="Phobius"/>
    </source>
</evidence>
<sequence length="270" mass="30149">MEHLKRVVEAESFQRFIVVIILINAVTLGLETSETAMARAGAALYVIDRIILGIFVAELAAKLVVYRRRFFASGWNLFDLAVIGVSVIPATGNFSILRALRILRVLRLLSVMPQLRRVIEALMHAMPGMGSIGLVLALIYYVSAVLATKLFAASFPDWFGSIGASMYTLFQLMTLESWSMGIVRPVMEVYPWSWLFFVPFIIVTSFAVLNLVIAIIVNSMQTLQEDQTKAEKAMIHEEAMTVAGEVAALRTELAEIRTLLEKEPPRPRND</sequence>
<dbReference type="Gene3D" id="1.10.287.70">
    <property type="match status" value="1"/>
</dbReference>
<reference evidence="7" key="1">
    <citation type="submission" date="2021-02" db="EMBL/GenBank/DDBJ databases">
        <title>Skermanella TT6 skin isolate.</title>
        <authorList>
            <person name="Lee K."/>
            <person name="Ganzorig M."/>
        </authorList>
    </citation>
    <scope>NUCLEOTIDE SEQUENCE</scope>
    <source>
        <strain evidence="7">TT6</strain>
    </source>
</reference>
<evidence type="ECO:0000256" key="4">
    <source>
        <dbReference type="ARBA" id="ARBA00023136"/>
    </source>
</evidence>
<accession>A0ABX7BG08</accession>
<dbReference type="PANTHER" id="PTHR10037">
    <property type="entry name" value="VOLTAGE-GATED CATION CHANNEL CALCIUM AND SODIUM"/>
    <property type="match status" value="1"/>
</dbReference>